<comment type="caution">
    <text evidence="4">The sequence shown here is derived from an EMBL/GenBank/DDBJ whole genome shotgun (WGS) entry which is preliminary data.</text>
</comment>
<dbReference type="Pfam" id="PF07727">
    <property type="entry name" value="RVT_2"/>
    <property type="match status" value="1"/>
</dbReference>
<feature type="domain" description="Reverse transcriptase Ty1/copia-type" evidence="3">
    <location>
        <begin position="754"/>
        <end position="964"/>
    </location>
</feature>
<keyword evidence="1" id="KW-0175">Coiled coil</keyword>
<dbReference type="EMBL" id="BQNB010015514">
    <property type="protein sequence ID" value="GJT40905.1"/>
    <property type="molecule type" value="Genomic_DNA"/>
</dbReference>
<evidence type="ECO:0000313" key="4">
    <source>
        <dbReference type="EMBL" id="GJT40905.1"/>
    </source>
</evidence>
<reference evidence="4" key="1">
    <citation type="journal article" date="2022" name="Int. J. Mol. Sci.">
        <title>Draft Genome of Tanacetum Coccineum: Genomic Comparison of Closely Related Tanacetum-Family Plants.</title>
        <authorList>
            <person name="Yamashiro T."/>
            <person name="Shiraishi A."/>
            <person name="Nakayama K."/>
            <person name="Satake H."/>
        </authorList>
    </citation>
    <scope>NUCLEOTIDE SEQUENCE</scope>
</reference>
<feature type="compositionally biased region" description="Low complexity" evidence="2">
    <location>
        <begin position="723"/>
        <end position="733"/>
    </location>
</feature>
<sequence>MSNHVTNWNNVNQKTKTVNESLTTEIERYKERVKTLEQRFNVDLNSCKKLIDSQMDDMIRNREKESKYMDKEIDLENKIKDLYNIVYKVVQSAQTVHMLTKPQVFYDDTHKQDLGYQNSFYLKKAWRIKPTLYDGSIISRKHDVIYVVDEEEALVLEEESRLKMLAKQNDPILIKLKISITPTNYKELNKLAEDFGKCFVPKKELYAEQALWLPLSNPISEQLVQTTPIKMEAPSELPKVSMVKTSFQKLKNHLAIFNKVVKVRTTPDAITDGSWGFEHTKAVFKQECSMNKKYFDIQKKENFLDNDRLLEHIICQDVMNIVMHVDSVSINMLPANNKFHISVNSLTTLTNYAKMKQDYIDEYNENLVLRPELAKKEHVIEKKFFDEVVLRYAPKIQEFFNITEWQAKLNAKDVFIANLRIHIESLKGKNVIKKDATPNKAKIIAPGMFKLDLEPLSPKVLKNKDAHIDYIKYTQENADILQELVEHARALRPLDSDLDSVYKYAKRIHEVLVYVTATCPSLAKPSEKLVAVTPLNKNKNIRWKSIGRTFTIIGNSCSLTRITSTKVEPLKKTTLKSVNTTNPEIKIYHKKTKVAKLINLNGEPSCPYYSLVSGLRMLQAYDKKPLSAHQLCAQIFWKPDLSYLHVFGALCYPTNDSEDLGPGPQLLTRGTLSSGLVPNPPSPTPYVSPKMKDWETLFQPMFDEYFNPSPSVTSPVPAVVAPDPVVSSGAPSSTSVDQDAPSPSGIRQNGRCFEKKARLVARGYRQEEGNNFEESFALVARLEAIRIFISYAAYMNMVVYQMDVNTAFLNGILREEVYISQPDGFVDQDNPNHVYKLKKALYELKQAPRAWYNLLSSFLLSQKFSKGTVDPTLFTLKEGKHILLVQIYVDDIIFASTDSSLCETFFEIMCSKFKMSMTGKLSFFLGLQISQSPRGIFLNQSKYALEIIKRYGMETSDPVDTPIVEKSKLDADPQGKVVDPTRYRGMIGYIMYLTSSYANHVGCQDTKRSTSRSMQLLGDRLVSWSLEKQKSMAISSIEAEYIALSGCCAQILWMRSQLTDYGLGFNKIPLYFDNKSSIALCCNNVQHSRSKHIDIRYHFIKEKVENGVVELYFARTEYQLENIFTKALGRERLDFLINKLGIRRLLVRGEAMKAPKRRRSMLDYRIQQLSKGSNEGYGIIPEVLDESKDNSSSSSSSLSRSDNEVQDVSSDEKNEVDENKADAKLAEEQVGDEHPV</sequence>
<evidence type="ECO:0000313" key="5">
    <source>
        <dbReference type="Proteomes" id="UP001151760"/>
    </source>
</evidence>
<gene>
    <name evidence="4" type="ORF">Tco_0940770</name>
</gene>
<feature type="region of interest" description="Disordered" evidence="2">
    <location>
        <begin position="1184"/>
        <end position="1236"/>
    </location>
</feature>
<dbReference type="PANTHER" id="PTHR11439:SF495">
    <property type="entry name" value="REVERSE TRANSCRIPTASE, RNA-DEPENDENT DNA POLYMERASE-RELATED"/>
    <property type="match status" value="1"/>
</dbReference>
<feature type="coiled-coil region" evidence="1">
    <location>
        <begin position="12"/>
        <end position="39"/>
    </location>
</feature>
<dbReference type="CDD" id="cd09272">
    <property type="entry name" value="RNase_HI_RT_Ty1"/>
    <property type="match status" value="1"/>
</dbReference>
<accession>A0ABQ5DNX5</accession>
<keyword evidence="5" id="KW-1185">Reference proteome</keyword>
<evidence type="ECO:0000256" key="1">
    <source>
        <dbReference type="SAM" id="Coils"/>
    </source>
</evidence>
<feature type="region of interest" description="Disordered" evidence="2">
    <location>
        <begin position="723"/>
        <end position="748"/>
    </location>
</feature>
<organism evidence="4 5">
    <name type="scientific">Tanacetum coccineum</name>
    <dbReference type="NCBI Taxonomy" id="301880"/>
    <lineage>
        <taxon>Eukaryota</taxon>
        <taxon>Viridiplantae</taxon>
        <taxon>Streptophyta</taxon>
        <taxon>Embryophyta</taxon>
        <taxon>Tracheophyta</taxon>
        <taxon>Spermatophyta</taxon>
        <taxon>Magnoliopsida</taxon>
        <taxon>eudicotyledons</taxon>
        <taxon>Gunneridae</taxon>
        <taxon>Pentapetalae</taxon>
        <taxon>asterids</taxon>
        <taxon>campanulids</taxon>
        <taxon>Asterales</taxon>
        <taxon>Asteraceae</taxon>
        <taxon>Asteroideae</taxon>
        <taxon>Anthemideae</taxon>
        <taxon>Anthemidinae</taxon>
        <taxon>Tanacetum</taxon>
    </lineage>
</organism>
<dbReference type="InterPro" id="IPR043502">
    <property type="entry name" value="DNA/RNA_pol_sf"/>
</dbReference>
<dbReference type="InterPro" id="IPR013103">
    <property type="entry name" value="RVT_2"/>
</dbReference>
<protein>
    <submittedName>
        <fullName evidence="4">Retrovirus-related pol polyprotein from transposon TNT 1-94</fullName>
    </submittedName>
</protein>
<dbReference type="SUPFAM" id="SSF56672">
    <property type="entry name" value="DNA/RNA polymerases"/>
    <property type="match status" value="1"/>
</dbReference>
<feature type="compositionally biased region" description="Basic and acidic residues" evidence="2">
    <location>
        <begin position="1210"/>
        <end position="1236"/>
    </location>
</feature>
<feature type="compositionally biased region" description="Low complexity" evidence="2">
    <location>
        <begin position="1191"/>
        <end position="1200"/>
    </location>
</feature>
<dbReference type="Proteomes" id="UP001151760">
    <property type="component" value="Unassembled WGS sequence"/>
</dbReference>
<reference evidence="4" key="2">
    <citation type="submission" date="2022-01" db="EMBL/GenBank/DDBJ databases">
        <authorList>
            <person name="Yamashiro T."/>
            <person name="Shiraishi A."/>
            <person name="Satake H."/>
            <person name="Nakayama K."/>
        </authorList>
    </citation>
    <scope>NUCLEOTIDE SEQUENCE</scope>
</reference>
<evidence type="ECO:0000256" key="2">
    <source>
        <dbReference type="SAM" id="MobiDB-lite"/>
    </source>
</evidence>
<evidence type="ECO:0000259" key="3">
    <source>
        <dbReference type="Pfam" id="PF07727"/>
    </source>
</evidence>
<proteinExistence type="predicted"/>
<name>A0ABQ5DNX5_9ASTR</name>
<dbReference type="PANTHER" id="PTHR11439">
    <property type="entry name" value="GAG-POL-RELATED RETROTRANSPOSON"/>
    <property type="match status" value="1"/>
</dbReference>